<comment type="caution">
    <text evidence="1">The sequence shown here is derived from an EMBL/GenBank/DDBJ whole genome shotgun (WGS) entry which is preliminary data.</text>
</comment>
<keyword evidence="2" id="KW-1185">Reference proteome</keyword>
<dbReference type="Proteomes" id="UP001165960">
    <property type="component" value="Unassembled WGS sequence"/>
</dbReference>
<evidence type="ECO:0000313" key="2">
    <source>
        <dbReference type="Proteomes" id="UP001165960"/>
    </source>
</evidence>
<reference evidence="1" key="1">
    <citation type="submission" date="2022-04" db="EMBL/GenBank/DDBJ databases">
        <title>Genome of the entomopathogenic fungus Entomophthora muscae.</title>
        <authorList>
            <person name="Elya C."/>
            <person name="Lovett B.R."/>
            <person name="Lee E."/>
            <person name="Macias A.M."/>
            <person name="Hajek A.E."/>
            <person name="De Bivort B.L."/>
            <person name="Kasson M.T."/>
            <person name="De Fine Licht H.H."/>
            <person name="Stajich J.E."/>
        </authorList>
    </citation>
    <scope>NUCLEOTIDE SEQUENCE</scope>
    <source>
        <strain evidence="1">Berkeley</strain>
    </source>
</reference>
<proteinExistence type="predicted"/>
<protein>
    <submittedName>
        <fullName evidence="1">Uncharacterized protein</fullName>
    </submittedName>
</protein>
<organism evidence="1 2">
    <name type="scientific">Entomophthora muscae</name>
    <dbReference type="NCBI Taxonomy" id="34485"/>
    <lineage>
        <taxon>Eukaryota</taxon>
        <taxon>Fungi</taxon>
        <taxon>Fungi incertae sedis</taxon>
        <taxon>Zoopagomycota</taxon>
        <taxon>Entomophthoromycotina</taxon>
        <taxon>Entomophthoromycetes</taxon>
        <taxon>Entomophthorales</taxon>
        <taxon>Entomophthoraceae</taxon>
        <taxon>Entomophthora</taxon>
    </lineage>
</organism>
<evidence type="ECO:0000313" key="1">
    <source>
        <dbReference type="EMBL" id="KAJ9050160.1"/>
    </source>
</evidence>
<name>A0ACC2RJ85_9FUNG</name>
<gene>
    <name evidence="1" type="ORF">DSO57_1016988</name>
</gene>
<dbReference type="EMBL" id="QTSX02007170">
    <property type="protein sequence ID" value="KAJ9050160.1"/>
    <property type="molecule type" value="Genomic_DNA"/>
</dbReference>
<sequence length="183" mass="20359">MLFLTYLFLAFPLINGRPTKLVCGQGETPMSYRPSQVFHPTMRDPKGKQDCDINRPATRIFKTIHNQCRPPSEKGQCTEWADGRFFQLTGKNIPFRGPANSWPAQARNASSTWIVSETPIVPSVIITPPGIHGAGVNGHAAILEYKYASGEICTTNWNAPSLARLSLIKTRHFAGMSYITLRK</sequence>
<accession>A0ACC2RJ85</accession>